<gene>
    <name evidence="1" type="ORF">PKF023_03450</name>
</gene>
<dbReference type="KEGG" id="pyt:PKF023_03450"/>
<organism evidence="1">
    <name type="scientific">Polynucleobacter yangtzensis</name>
    <dbReference type="NCBI Taxonomy" id="1743159"/>
    <lineage>
        <taxon>Bacteria</taxon>
        <taxon>Pseudomonadati</taxon>
        <taxon>Pseudomonadota</taxon>
        <taxon>Betaproteobacteria</taxon>
        <taxon>Burkholderiales</taxon>
        <taxon>Burkholderiaceae</taxon>
        <taxon>Polynucleobacter</taxon>
    </lineage>
</organism>
<dbReference type="SUPFAM" id="SSF53756">
    <property type="entry name" value="UDP-Glycosyltransferase/glycogen phosphorylase"/>
    <property type="match status" value="1"/>
</dbReference>
<dbReference type="InterPro" id="IPR043148">
    <property type="entry name" value="TagF_C"/>
</dbReference>
<sequence>MGCTAFLTWGDYFGDQLKSYNTETQFISVGHPGLQLGLPEKINRRIIFLLNTDPNGKVTGLDAFHEQFWALLQWVAENADGWEIIVRMHPMIPLSIAERDLLSRFKCIQLHDPANKTLMESLNKCDLALTVSSSSVIEAAACGVIPFILNPAPWSFKPEFYAHRAGFEFDNVPLAIERLKALMLNPGDLLEIRGNLIEFRKKLFLTVGDSALNNIVAAINSLIISSKAGRN</sequence>
<reference evidence="1" key="1">
    <citation type="submission" date="2022-11" db="EMBL/GenBank/DDBJ databases">
        <title>Complete Genome Sequences of three Polynucleobacter sp. Subcluster PnecC Strains KF022, KF023, and KF032 Isolated from a Shallow Eutrophic Lake in Japan.</title>
        <authorList>
            <person name="Ogata Y."/>
            <person name="Watanabe K."/>
            <person name="Takemine S."/>
            <person name="Shindo C."/>
            <person name="Kurokawa R."/>
            <person name="Suda W."/>
        </authorList>
    </citation>
    <scope>NUCLEOTIDE SEQUENCE</scope>
    <source>
        <strain evidence="1">KF023</strain>
    </source>
</reference>
<dbReference type="Proteomes" id="UP001211097">
    <property type="component" value="Chromosome"/>
</dbReference>
<protein>
    <recommendedName>
        <fullName evidence="2">Capsule polysaccharide biosynthesis protein</fullName>
    </recommendedName>
</protein>
<dbReference type="AlphaFoldDB" id="A0A9C7CXG1"/>
<name>A0A9C7CXG1_9BURK</name>
<evidence type="ECO:0008006" key="2">
    <source>
        <dbReference type="Google" id="ProtNLM"/>
    </source>
</evidence>
<evidence type="ECO:0000313" key="1">
    <source>
        <dbReference type="EMBL" id="BDT76542.1"/>
    </source>
</evidence>
<proteinExistence type="predicted"/>
<dbReference type="EMBL" id="AP026973">
    <property type="protein sequence ID" value="BDT76542.1"/>
    <property type="molecule type" value="Genomic_DNA"/>
</dbReference>
<accession>A0A9C7CXG1</accession>
<dbReference type="Gene3D" id="3.40.50.12580">
    <property type="match status" value="1"/>
</dbReference>